<name>A0ABW0YAL9_9GAMM</name>
<evidence type="ECO:0000256" key="1">
    <source>
        <dbReference type="SAM" id="SignalP"/>
    </source>
</evidence>
<evidence type="ECO:0000313" key="3">
    <source>
        <dbReference type="Proteomes" id="UP001596132"/>
    </source>
</evidence>
<feature type="chain" id="PRO_5045260143" evidence="1">
    <location>
        <begin position="30"/>
        <end position="75"/>
    </location>
</feature>
<proteinExistence type="predicted"/>
<sequence>MHAIRNTLNRLAVAALAMAAVSLSGAVMAANTGQHGEDQVQCMAMSNCTGQSVCKDQSTRSMTREECNTKGGKVR</sequence>
<dbReference type="RefSeq" id="WP_042643695.1">
    <property type="nucleotide sequence ID" value="NZ_CDDF01000016.1"/>
</dbReference>
<evidence type="ECO:0000313" key="2">
    <source>
        <dbReference type="EMBL" id="MFC5706002.1"/>
    </source>
</evidence>
<accession>A0ABW0YAL9</accession>
<keyword evidence="3" id="KW-1185">Reference proteome</keyword>
<dbReference type="EMBL" id="JBHSPP010000008">
    <property type="protein sequence ID" value="MFC5706002.1"/>
    <property type="molecule type" value="Genomic_DNA"/>
</dbReference>
<keyword evidence="1" id="KW-0732">Signal</keyword>
<reference evidence="3" key="1">
    <citation type="journal article" date="2019" name="Int. J. Syst. Evol. Microbiol.">
        <title>The Global Catalogue of Microorganisms (GCM) 10K type strain sequencing project: providing services to taxonomists for standard genome sequencing and annotation.</title>
        <authorList>
            <consortium name="The Broad Institute Genomics Platform"/>
            <consortium name="The Broad Institute Genome Sequencing Center for Infectious Disease"/>
            <person name="Wu L."/>
            <person name="Ma J."/>
        </authorList>
    </citation>
    <scope>NUCLEOTIDE SEQUENCE [LARGE SCALE GENOMIC DNA]</scope>
    <source>
        <strain evidence="3">KCTC 15012</strain>
    </source>
</reference>
<protein>
    <submittedName>
        <fullName evidence="2">Uncharacterized protein</fullName>
    </submittedName>
</protein>
<gene>
    <name evidence="2" type="ORF">ACFPVW_08000</name>
</gene>
<comment type="caution">
    <text evidence="2">The sequence shown here is derived from an EMBL/GenBank/DDBJ whole genome shotgun (WGS) entry which is preliminary data.</text>
</comment>
<dbReference type="Proteomes" id="UP001596132">
    <property type="component" value="Unassembled WGS sequence"/>
</dbReference>
<organism evidence="2 3">
    <name type="scientific">Aeromonas eucrenophila</name>
    <dbReference type="NCBI Taxonomy" id="649"/>
    <lineage>
        <taxon>Bacteria</taxon>
        <taxon>Pseudomonadati</taxon>
        <taxon>Pseudomonadota</taxon>
        <taxon>Gammaproteobacteria</taxon>
        <taxon>Aeromonadales</taxon>
        <taxon>Aeromonadaceae</taxon>
        <taxon>Aeromonas</taxon>
    </lineage>
</organism>
<feature type="signal peptide" evidence="1">
    <location>
        <begin position="1"/>
        <end position="29"/>
    </location>
</feature>